<keyword evidence="2" id="KW-0501">Molybdenum cofactor biosynthesis</keyword>
<dbReference type="PANTHER" id="PTHR43764">
    <property type="entry name" value="MOLYBDENUM COFACTOR BIOSYNTHESIS"/>
    <property type="match status" value="1"/>
</dbReference>
<accession>A0ABV9TM98</accession>
<feature type="compositionally biased region" description="Basic and acidic residues" evidence="3">
    <location>
        <begin position="158"/>
        <end position="167"/>
    </location>
</feature>
<dbReference type="InterPro" id="IPR001453">
    <property type="entry name" value="MoaB/Mog_dom"/>
</dbReference>
<sequence>MRSAAVIVASTRAAAGVYRDRSGRIAADWFGSHGFTVEGPFVVADGEDVRAQLERLLVARAPEDRPSVVVTSGGTGLAPDDLTPEVTRPFLDRELPGIMEALWAEGRRTTPLAVLSRGHAGVSGHTFVVNLPGSTGGVWDGLKVLEPLLDHVCDQLEGHRDRGHTDPGHTAPGSRHHASAPQTPEQRARPPQTPGPQHPEPHEENDR</sequence>
<dbReference type="Gene3D" id="3.40.980.10">
    <property type="entry name" value="MoaB/Mog-like domain"/>
    <property type="match status" value="1"/>
</dbReference>
<evidence type="ECO:0000256" key="3">
    <source>
        <dbReference type="SAM" id="MobiDB-lite"/>
    </source>
</evidence>
<feature type="region of interest" description="Disordered" evidence="3">
    <location>
        <begin position="158"/>
        <end position="207"/>
    </location>
</feature>
<evidence type="ECO:0000313" key="6">
    <source>
        <dbReference type="Proteomes" id="UP001595797"/>
    </source>
</evidence>
<evidence type="ECO:0000313" key="5">
    <source>
        <dbReference type="EMBL" id="MFC4904739.1"/>
    </source>
</evidence>
<organism evidence="5 6">
    <name type="scientific">Kocuria oceani</name>
    <dbReference type="NCBI Taxonomy" id="988827"/>
    <lineage>
        <taxon>Bacteria</taxon>
        <taxon>Bacillati</taxon>
        <taxon>Actinomycetota</taxon>
        <taxon>Actinomycetes</taxon>
        <taxon>Micrococcales</taxon>
        <taxon>Micrococcaceae</taxon>
        <taxon>Kocuria</taxon>
    </lineage>
</organism>
<evidence type="ECO:0000256" key="1">
    <source>
        <dbReference type="ARBA" id="ARBA00005046"/>
    </source>
</evidence>
<dbReference type="RefSeq" id="WP_338130220.1">
    <property type="nucleotide sequence ID" value="NZ_JARAMH010000005.1"/>
</dbReference>
<protein>
    <submittedName>
        <fullName evidence="5">MogA/MoaB family molybdenum cofactor biosynthesis protein</fullName>
    </submittedName>
</protein>
<dbReference type="SMART" id="SM00852">
    <property type="entry name" value="MoCF_biosynth"/>
    <property type="match status" value="1"/>
</dbReference>
<name>A0ABV9TM98_9MICC</name>
<comment type="caution">
    <text evidence="5">The sequence shown here is derived from an EMBL/GenBank/DDBJ whole genome shotgun (WGS) entry which is preliminary data.</text>
</comment>
<evidence type="ECO:0000259" key="4">
    <source>
        <dbReference type="SMART" id="SM00852"/>
    </source>
</evidence>
<reference evidence="6" key="1">
    <citation type="journal article" date="2019" name="Int. J. Syst. Evol. Microbiol.">
        <title>The Global Catalogue of Microorganisms (GCM) 10K type strain sequencing project: providing services to taxonomists for standard genome sequencing and annotation.</title>
        <authorList>
            <consortium name="The Broad Institute Genomics Platform"/>
            <consortium name="The Broad Institute Genome Sequencing Center for Infectious Disease"/>
            <person name="Wu L."/>
            <person name="Ma J."/>
        </authorList>
    </citation>
    <scope>NUCLEOTIDE SEQUENCE [LARGE SCALE GENOMIC DNA]</scope>
    <source>
        <strain evidence="6">CGMCC 4.6946</strain>
    </source>
</reference>
<feature type="domain" description="MoaB/Mog" evidence="4">
    <location>
        <begin position="5"/>
        <end position="152"/>
    </location>
</feature>
<dbReference type="Pfam" id="PF00994">
    <property type="entry name" value="MoCF_biosynth"/>
    <property type="match status" value="1"/>
</dbReference>
<proteinExistence type="predicted"/>
<comment type="pathway">
    <text evidence="1">Cofactor biosynthesis; molybdopterin biosynthesis.</text>
</comment>
<keyword evidence="6" id="KW-1185">Reference proteome</keyword>
<dbReference type="CDD" id="cd00886">
    <property type="entry name" value="MogA_MoaB"/>
    <property type="match status" value="1"/>
</dbReference>
<dbReference type="InterPro" id="IPR051920">
    <property type="entry name" value="MPT_Adenylyltrnsfr/MoaC-Rel"/>
</dbReference>
<dbReference type="SUPFAM" id="SSF53218">
    <property type="entry name" value="Molybdenum cofactor biosynthesis proteins"/>
    <property type="match status" value="1"/>
</dbReference>
<dbReference type="InterPro" id="IPR036425">
    <property type="entry name" value="MoaB/Mog-like_dom_sf"/>
</dbReference>
<dbReference type="Proteomes" id="UP001595797">
    <property type="component" value="Unassembled WGS sequence"/>
</dbReference>
<dbReference type="PANTHER" id="PTHR43764:SF1">
    <property type="entry name" value="MOLYBDOPTERIN MOLYBDOTRANSFERASE"/>
    <property type="match status" value="1"/>
</dbReference>
<dbReference type="EMBL" id="JBHSIW010000021">
    <property type="protein sequence ID" value="MFC4904739.1"/>
    <property type="molecule type" value="Genomic_DNA"/>
</dbReference>
<evidence type="ECO:0000256" key="2">
    <source>
        <dbReference type="ARBA" id="ARBA00023150"/>
    </source>
</evidence>
<gene>
    <name evidence="5" type="ORF">ACFPCS_14290</name>
</gene>